<dbReference type="Proteomes" id="UP000265725">
    <property type="component" value="Chromosome"/>
</dbReference>
<keyword evidence="1" id="KW-0472">Membrane</keyword>
<dbReference type="KEGG" id="paek:D3873_03980"/>
<accession>A0A385YQP6</accession>
<reference evidence="3" key="1">
    <citation type="submission" date="2018-09" db="EMBL/GenBank/DDBJ databases">
        <authorList>
            <person name="Zhu H."/>
        </authorList>
    </citation>
    <scope>NUCLEOTIDE SEQUENCE [LARGE SCALE GENOMIC DNA]</scope>
    <source>
        <strain evidence="3">K2R23-3</strain>
    </source>
</reference>
<gene>
    <name evidence="2" type="ORF">D3873_03980</name>
</gene>
<keyword evidence="1" id="KW-1133">Transmembrane helix</keyword>
<keyword evidence="1" id="KW-0812">Transmembrane</keyword>
<feature type="transmembrane region" description="Helical" evidence="1">
    <location>
        <begin position="56"/>
        <end position="75"/>
    </location>
</feature>
<feature type="transmembrane region" description="Helical" evidence="1">
    <location>
        <begin position="6"/>
        <end position="27"/>
    </location>
</feature>
<evidence type="ECO:0000313" key="2">
    <source>
        <dbReference type="EMBL" id="AYC29075.1"/>
    </source>
</evidence>
<sequence length="78" mass="8791">MGMWTVPLLIAIVIISAIALYTTMRVLSFEQRRNEAMDSPIPEEVKEHPIVLNPIIWAYLVAFIFIMLVIGYSIAANA</sequence>
<dbReference type="RefSeq" id="WP_119882816.1">
    <property type="nucleotide sequence ID" value="NZ_CP032418.1"/>
</dbReference>
<organism evidence="2 3">
    <name type="scientific">Paenisporosarcina cavernae</name>
    <dbReference type="NCBI Taxonomy" id="2320858"/>
    <lineage>
        <taxon>Bacteria</taxon>
        <taxon>Bacillati</taxon>
        <taxon>Bacillota</taxon>
        <taxon>Bacilli</taxon>
        <taxon>Bacillales</taxon>
        <taxon>Caryophanaceae</taxon>
        <taxon>Paenisporosarcina</taxon>
    </lineage>
</organism>
<proteinExistence type="predicted"/>
<evidence type="ECO:0000256" key="1">
    <source>
        <dbReference type="SAM" id="Phobius"/>
    </source>
</evidence>
<keyword evidence="3" id="KW-1185">Reference proteome</keyword>
<dbReference type="OrthoDB" id="2454818at2"/>
<evidence type="ECO:0000313" key="3">
    <source>
        <dbReference type="Proteomes" id="UP000265725"/>
    </source>
</evidence>
<dbReference type="EMBL" id="CP032418">
    <property type="protein sequence ID" value="AYC29075.1"/>
    <property type="molecule type" value="Genomic_DNA"/>
</dbReference>
<protein>
    <recommendedName>
        <fullName evidence="4">Short-chain dehydrogenase</fullName>
    </recommendedName>
</protein>
<dbReference type="AlphaFoldDB" id="A0A385YQP6"/>
<evidence type="ECO:0008006" key="4">
    <source>
        <dbReference type="Google" id="ProtNLM"/>
    </source>
</evidence>
<name>A0A385YQP6_9BACL</name>